<name>T0R270_SAPDV</name>
<dbReference type="RefSeq" id="XP_008605880.1">
    <property type="nucleotide sequence ID" value="XM_008607658.1"/>
</dbReference>
<dbReference type="Gene3D" id="3.60.10.10">
    <property type="entry name" value="Endonuclease/exonuclease/phosphatase"/>
    <property type="match status" value="1"/>
</dbReference>
<dbReference type="SUPFAM" id="SSF56219">
    <property type="entry name" value="DNase I-like"/>
    <property type="match status" value="1"/>
</dbReference>
<proteinExistence type="predicted"/>
<dbReference type="EMBL" id="JH767135">
    <property type="protein sequence ID" value="EQC41036.1"/>
    <property type="molecule type" value="Genomic_DNA"/>
</dbReference>
<dbReference type="PANTHER" id="PTHR12121:SF31">
    <property type="entry name" value="FAMILY PROTEIN, PUTATIVE, EXPRESSED-RELATED"/>
    <property type="match status" value="1"/>
</dbReference>
<dbReference type="Pfam" id="PF03372">
    <property type="entry name" value="Exo_endo_phos"/>
    <property type="match status" value="1"/>
</dbReference>
<dbReference type="VEuPathDB" id="FungiDB:SDRG_02093"/>
<dbReference type="InParanoid" id="T0R270"/>
<protein>
    <recommendedName>
        <fullName evidence="1">Endonuclease/exonuclease/phosphatase domain-containing protein</fullName>
    </recommendedName>
</protein>
<dbReference type="eggNOG" id="KOG2338">
    <property type="taxonomic scope" value="Eukaryota"/>
</dbReference>
<evidence type="ECO:0000259" key="1">
    <source>
        <dbReference type="Pfam" id="PF03372"/>
    </source>
</evidence>
<evidence type="ECO:0000313" key="2">
    <source>
        <dbReference type="EMBL" id="EQC41036.1"/>
    </source>
</evidence>
<accession>T0R270</accession>
<dbReference type="OMA" id="MHVATKW"/>
<dbReference type="PANTHER" id="PTHR12121">
    <property type="entry name" value="CARBON CATABOLITE REPRESSOR PROTEIN 4"/>
    <property type="match status" value="1"/>
</dbReference>
<keyword evidence="3" id="KW-1185">Reference proteome</keyword>
<feature type="domain" description="Endonuclease/exonuclease/phosphatase" evidence="1">
    <location>
        <begin position="13"/>
        <end position="247"/>
    </location>
</feature>
<gene>
    <name evidence="2" type="ORF">SDRG_02093</name>
</gene>
<dbReference type="InterPro" id="IPR036691">
    <property type="entry name" value="Endo/exonu/phosph_ase_sf"/>
</dbReference>
<reference evidence="2 3" key="1">
    <citation type="submission" date="2012-04" db="EMBL/GenBank/DDBJ databases">
        <title>The Genome Sequence of Saprolegnia declina VS20.</title>
        <authorList>
            <consortium name="The Broad Institute Genome Sequencing Platform"/>
            <person name="Russ C."/>
            <person name="Nusbaum C."/>
            <person name="Tyler B."/>
            <person name="van West P."/>
            <person name="Dieguez-Uribeondo J."/>
            <person name="de Bruijn I."/>
            <person name="Tripathy S."/>
            <person name="Jiang R."/>
            <person name="Young S.K."/>
            <person name="Zeng Q."/>
            <person name="Gargeya S."/>
            <person name="Fitzgerald M."/>
            <person name="Haas B."/>
            <person name="Abouelleil A."/>
            <person name="Alvarado L."/>
            <person name="Arachchi H.M."/>
            <person name="Berlin A."/>
            <person name="Chapman S.B."/>
            <person name="Goldberg J."/>
            <person name="Griggs A."/>
            <person name="Gujja S."/>
            <person name="Hansen M."/>
            <person name="Howarth C."/>
            <person name="Imamovic A."/>
            <person name="Larimer J."/>
            <person name="McCowen C."/>
            <person name="Montmayeur A."/>
            <person name="Murphy C."/>
            <person name="Neiman D."/>
            <person name="Pearson M."/>
            <person name="Priest M."/>
            <person name="Roberts A."/>
            <person name="Saif S."/>
            <person name="Shea T."/>
            <person name="Sisk P."/>
            <person name="Sykes S."/>
            <person name="Wortman J."/>
            <person name="Nusbaum C."/>
            <person name="Birren B."/>
        </authorList>
    </citation>
    <scope>NUCLEOTIDE SEQUENCE [LARGE SCALE GENOMIC DNA]</scope>
    <source>
        <strain evidence="2 3">VS20</strain>
    </source>
</reference>
<dbReference type="OrthoDB" id="10253982at2759"/>
<sequence length="332" mass="38411">MRRKLDGLSVLSFNLLAPCYFRHGGRLEATDASLYMRRLEALVSPMKAEKSSILCLQEYYFDELYMKRFESHFPSFTCHLAKRPGLKEDGLAVFLDSSKITLHNYTQLDFDKAGERVAMLMHLSIPPTLLETHTHSFMERSFLLVNTHLTFPHSDINRVMRMSQIQTVLRAIHAYQAKEHLQNCPVVMCGDFNDIYDPVHNLVLENGFRSVFSDVHGREAKITHCNHNNSEVGVDFIFCSNPFKAFQPIPEADHPFLHGEKRLVFKPTGCDLLPRGLPDTTRLKRPEFIQGEPWDEHEWVVPRPQHEMVDYWRMVSDHRPLVATFDVSANTL</sequence>
<dbReference type="GeneID" id="19942820"/>
<dbReference type="GO" id="GO:0000175">
    <property type="term" value="F:3'-5'-RNA exonuclease activity"/>
    <property type="evidence" value="ECO:0007669"/>
    <property type="project" value="TreeGrafter"/>
</dbReference>
<organism evidence="2 3">
    <name type="scientific">Saprolegnia diclina (strain VS20)</name>
    <dbReference type="NCBI Taxonomy" id="1156394"/>
    <lineage>
        <taxon>Eukaryota</taxon>
        <taxon>Sar</taxon>
        <taxon>Stramenopiles</taxon>
        <taxon>Oomycota</taxon>
        <taxon>Saprolegniomycetes</taxon>
        <taxon>Saprolegniales</taxon>
        <taxon>Saprolegniaceae</taxon>
        <taxon>Saprolegnia</taxon>
    </lineage>
</organism>
<dbReference type="InterPro" id="IPR005135">
    <property type="entry name" value="Endo/exonuclease/phosphatase"/>
</dbReference>
<dbReference type="Proteomes" id="UP000030762">
    <property type="component" value="Unassembled WGS sequence"/>
</dbReference>
<evidence type="ECO:0000313" key="3">
    <source>
        <dbReference type="Proteomes" id="UP000030762"/>
    </source>
</evidence>
<dbReference type="AlphaFoldDB" id="T0R270"/>
<dbReference type="InterPro" id="IPR050410">
    <property type="entry name" value="CCR4/nocturin_mRNA_transcr"/>
</dbReference>